<accession>A0A8J3FZF0</accession>
<name>A0A8J3FZF0_9PSEU</name>
<evidence type="ECO:0000256" key="1">
    <source>
        <dbReference type="SAM" id="SignalP"/>
    </source>
</evidence>
<protein>
    <submittedName>
        <fullName evidence="2">Uncharacterized protein</fullName>
    </submittedName>
</protein>
<dbReference type="Proteomes" id="UP000637578">
    <property type="component" value="Unassembled WGS sequence"/>
</dbReference>
<dbReference type="AlphaFoldDB" id="A0A8J3FZF0"/>
<proteinExistence type="predicted"/>
<sequence length="155" mass="17634">MLMGGVKIAVVMAITAGLTVFGATTSSAEHSQRTKSEVQISEVRGGPNVAGCKYRFMTWWGLRGCSACPVKKCVRVKQWRQGHKEVFAIGSNHKVYRAREGARRWTSMGGWAKRYIVAYYWRNYPTVEVIGKDNRRWCSSWTGSRWQRWHLCAGA</sequence>
<gene>
    <name evidence="2" type="ORF">GCM10012275_63410</name>
</gene>
<reference evidence="2" key="2">
    <citation type="submission" date="2020-09" db="EMBL/GenBank/DDBJ databases">
        <authorList>
            <person name="Sun Q."/>
            <person name="Zhou Y."/>
        </authorList>
    </citation>
    <scope>NUCLEOTIDE SEQUENCE</scope>
    <source>
        <strain evidence="2">CGMCC 4.5737</strain>
    </source>
</reference>
<feature type="signal peptide" evidence="1">
    <location>
        <begin position="1"/>
        <end position="22"/>
    </location>
</feature>
<evidence type="ECO:0000313" key="2">
    <source>
        <dbReference type="EMBL" id="GGM84080.1"/>
    </source>
</evidence>
<feature type="chain" id="PRO_5039611604" evidence="1">
    <location>
        <begin position="23"/>
        <end position="155"/>
    </location>
</feature>
<evidence type="ECO:0000313" key="3">
    <source>
        <dbReference type="Proteomes" id="UP000637578"/>
    </source>
</evidence>
<dbReference type="EMBL" id="BMMK01000067">
    <property type="protein sequence ID" value="GGM84080.1"/>
    <property type="molecule type" value="Genomic_DNA"/>
</dbReference>
<organism evidence="2 3">
    <name type="scientific">Longimycelium tulufanense</name>
    <dbReference type="NCBI Taxonomy" id="907463"/>
    <lineage>
        <taxon>Bacteria</taxon>
        <taxon>Bacillati</taxon>
        <taxon>Actinomycetota</taxon>
        <taxon>Actinomycetes</taxon>
        <taxon>Pseudonocardiales</taxon>
        <taxon>Pseudonocardiaceae</taxon>
        <taxon>Longimycelium</taxon>
    </lineage>
</organism>
<dbReference type="SUPFAM" id="SSF89372">
    <property type="entry name" value="Fucose-specific lectin"/>
    <property type="match status" value="1"/>
</dbReference>
<keyword evidence="3" id="KW-1185">Reference proteome</keyword>
<keyword evidence="1" id="KW-0732">Signal</keyword>
<reference evidence="2" key="1">
    <citation type="journal article" date="2014" name="Int. J. Syst. Evol. Microbiol.">
        <title>Complete genome sequence of Corynebacterium casei LMG S-19264T (=DSM 44701T), isolated from a smear-ripened cheese.</title>
        <authorList>
            <consortium name="US DOE Joint Genome Institute (JGI-PGF)"/>
            <person name="Walter F."/>
            <person name="Albersmeier A."/>
            <person name="Kalinowski J."/>
            <person name="Ruckert C."/>
        </authorList>
    </citation>
    <scope>NUCLEOTIDE SEQUENCE</scope>
    <source>
        <strain evidence="2">CGMCC 4.5737</strain>
    </source>
</reference>
<comment type="caution">
    <text evidence="2">The sequence shown here is derived from an EMBL/GenBank/DDBJ whole genome shotgun (WGS) entry which is preliminary data.</text>
</comment>